<gene>
    <name evidence="4" type="primary">napD</name>
    <name evidence="5" type="ORF">DSYM_28220</name>
</gene>
<evidence type="ECO:0000313" key="5">
    <source>
        <dbReference type="EMBL" id="BBO22123.1"/>
    </source>
</evidence>
<dbReference type="GO" id="GO:0005048">
    <property type="term" value="F:signal sequence binding"/>
    <property type="evidence" value="ECO:0007669"/>
    <property type="project" value="UniProtKB-UniRule"/>
</dbReference>
<dbReference type="KEGG" id="ddz:DSYM_28220"/>
<dbReference type="PANTHER" id="PTHR38603:SF1">
    <property type="entry name" value="CHAPERONE NAPD"/>
    <property type="match status" value="1"/>
</dbReference>
<organism evidence="5 6">
    <name type="scientific">Candidatus Desulfobacillus denitrificans</name>
    <dbReference type="NCBI Taxonomy" id="2608985"/>
    <lineage>
        <taxon>Bacteria</taxon>
        <taxon>Pseudomonadati</taxon>
        <taxon>Pseudomonadota</taxon>
        <taxon>Betaproteobacteria</taxon>
        <taxon>Candidatus Desulfobacillus</taxon>
    </lineage>
</organism>
<evidence type="ECO:0000313" key="6">
    <source>
        <dbReference type="Proteomes" id="UP000662914"/>
    </source>
</evidence>
<dbReference type="Pfam" id="PF03927">
    <property type="entry name" value="NapD"/>
    <property type="match status" value="1"/>
</dbReference>
<sequence>MNISSIIVHAKPTRLSSVRGGLEQIPGVEIHAASDDGKLVVTIETGSDGETAGTFQRINALDGVMSAAMVYHQFESDPDKEA</sequence>
<reference evidence="5" key="1">
    <citation type="journal article" name="DNA Res.">
        <title>The physiological potential of anammox bacteria as revealed by their core genome structure.</title>
        <authorList>
            <person name="Okubo T."/>
            <person name="Toyoda A."/>
            <person name="Fukuhara K."/>
            <person name="Uchiyama I."/>
            <person name="Harigaya Y."/>
            <person name="Kuroiwa M."/>
            <person name="Suzuki T."/>
            <person name="Murakami Y."/>
            <person name="Suwa Y."/>
            <person name="Takami H."/>
        </authorList>
    </citation>
    <scope>NUCLEOTIDE SEQUENCE</scope>
    <source>
        <strain evidence="5">317325-3</strain>
    </source>
</reference>
<dbReference type="GO" id="GO:0051224">
    <property type="term" value="P:negative regulation of protein transport"/>
    <property type="evidence" value="ECO:0007669"/>
    <property type="project" value="UniProtKB-UniRule"/>
</dbReference>
<accession>A0A809R3E7</accession>
<comment type="function">
    <text evidence="4">Chaperone for NapA, the catalytic subunit of the periplasmic nitrate reductase. It binds directly and specifically to the twin-arginine signal peptide of NapA, preventing premature interaction with the Tat translocase and premature export.</text>
</comment>
<evidence type="ECO:0000256" key="2">
    <source>
        <dbReference type="ARBA" id="ARBA00022490"/>
    </source>
</evidence>
<dbReference type="Proteomes" id="UP000662914">
    <property type="component" value="Chromosome"/>
</dbReference>
<comment type="similarity">
    <text evidence="4">Belongs to the NapD family.</text>
</comment>
<dbReference type="GO" id="GO:0005737">
    <property type="term" value="C:cytoplasm"/>
    <property type="evidence" value="ECO:0007669"/>
    <property type="project" value="UniProtKB-SubCell"/>
</dbReference>
<name>A0A809R3E7_9PROT</name>
<evidence type="ECO:0000256" key="3">
    <source>
        <dbReference type="ARBA" id="ARBA00023186"/>
    </source>
</evidence>
<comment type="subcellular location">
    <subcellularLocation>
        <location evidence="1 4">Cytoplasm</location>
    </subcellularLocation>
</comment>
<proteinExistence type="inferred from homology"/>
<evidence type="ECO:0000256" key="4">
    <source>
        <dbReference type="HAMAP-Rule" id="MF_02200"/>
    </source>
</evidence>
<evidence type="ECO:0000256" key="1">
    <source>
        <dbReference type="ARBA" id="ARBA00004496"/>
    </source>
</evidence>
<dbReference type="PANTHER" id="PTHR38603">
    <property type="entry name" value="CHAPERONE NAPD"/>
    <property type="match status" value="1"/>
</dbReference>
<comment type="subunit">
    <text evidence="4">Interacts with the cytoplasmic NapA precursor.</text>
</comment>
<dbReference type="Gene3D" id="3.30.70.920">
    <property type="match status" value="1"/>
</dbReference>
<protein>
    <recommendedName>
        <fullName evidence="4">Chaperone NapD</fullName>
    </recommendedName>
    <alternativeName>
        <fullName evidence="4">NapA signal peptide-binding chaperone NapD</fullName>
    </alternativeName>
</protein>
<keyword evidence="3 4" id="KW-0143">Chaperone</keyword>
<dbReference type="AlphaFoldDB" id="A0A809R3E7"/>
<dbReference type="EMBL" id="AP021857">
    <property type="protein sequence ID" value="BBO22123.1"/>
    <property type="molecule type" value="Genomic_DNA"/>
</dbReference>
<keyword evidence="2 4" id="KW-0963">Cytoplasm</keyword>
<dbReference type="HAMAP" id="MF_02200">
    <property type="entry name" value="NapD"/>
    <property type="match status" value="1"/>
</dbReference>
<dbReference type="InterPro" id="IPR005623">
    <property type="entry name" value="Chaperone_NapD_NO3_reduct"/>
</dbReference>